<protein>
    <submittedName>
        <fullName evidence="1">Uncharacterized protein</fullName>
    </submittedName>
</protein>
<accession>S5VZN3</accession>
<dbReference type="KEGG" id="vg:16574872"/>
<organism evidence="1 2">
    <name type="scientific">Pseudomonas phage PaBG</name>
    <dbReference type="NCBI Taxonomy" id="1335230"/>
    <lineage>
        <taxon>Viruses</taxon>
        <taxon>Duplodnaviria</taxon>
        <taxon>Heunggongvirae</taxon>
        <taxon>Uroviricota</taxon>
        <taxon>Caudoviricetes</taxon>
        <taxon>Baikalvirus</taxon>
        <taxon>Baikalvirus PaBG</taxon>
    </lineage>
</organism>
<dbReference type="Proteomes" id="UP000015545">
    <property type="component" value="Segment"/>
</dbReference>
<dbReference type="EMBL" id="KF147891">
    <property type="protein sequence ID" value="AGS82070.1"/>
    <property type="molecule type" value="Genomic_DNA"/>
</dbReference>
<dbReference type="RefSeq" id="YP_008433517.1">
    <property type="nucleotide sequence ID" value="NC_022096.1"/>
</dbReference>
<sequence>MYQYFHDPLSFRLSTWPWGGASYIKTFNYRVHNILFKPLLDYLAAELDKSPTLKVRKTTFTLVNVYSGFTDMSYGSGPAPYRSIRRGPIVFTFAMTRREGGFQFPRHVIWNTGHTALWGPNLQRGHDYLSISVPINIAMQCRLNNTLRTQMEWLYKIVGGWSKSYAMSRDSFTLRSDSNKLTHDQLYFRTIPKTMWMFPWQDWKYVREFWDRGADVLNLDNLDVQFVDYFLSYLTRYFNKVDDPNVKPAFEFIEQTVRSGILDCVQRTSSDLSRLVEPYIPIDIKTQMVQGEATDVESLVRAICNGDTK</sequence>
<name>S5VZN3_9CAUD</name>
<gene>
    <name evidence="1" type="ORF">PaBG_00186</name>
</gene>
<dbReference type="OrthoDB" id="33952at10239"/>
<reference evidence="1 2" key="1">
    <citation type="journal article" date="2014" name="Genome Announc.">
        <title>Complete Genome Sequence of the Novel Giant Pseudomonas Phage PaBG.</title>
        <authorList>
            <person name="Sykilinda N.N."/>
            <person name="Bondar A.A."/>
            <person name="Gorshkova A.S."/>
            <person name="Kurochkina L.P."/>
            <person name="Kulikov E.E."/>
            <person name="Shneider M.M."/>
            <person name="Kadykov V.A."/>
            <person name="Solovjeva N.V."/>
            <person name="Kabilov M.R."/>
            <person name="Mesyanzhinov V.V."/>
            <person name="Vlassov V.V."/>
            <person name="Drukker V.V."/>
            <person name="Miroshnikov K.A."/>
        </authorList>
    </citation>
    <scope>NUCLEOTIDE SEQUENCE [LARGE SCALE GENOMIC DNA]</scope>
</reference>
<keyword evidence="2" id="KW-1185">Reference proteome</keyword>
<proteinExistence type="predicted"/>
<evidence type="ECO:0000313" key="1">
    <source>
        <dbReference type="EMBL" id="AGS82070.1"/>
    </source>
</evidence>
<evidence type="ECO:0000313" key="2">
    <source>
        <dbReference type="Proteomes" id="UP000015545"/>
    </source>
</evidence>